<keyword evidence="3" id="KW-1185">Reference proteome</keyword>
<keyword evidence="1" id="KW-0732">Signal</keyword>
<evidence type="ECO:0000313" key="2">
    <source>
        <dbReference type="EMBL" id="NSL54446.1"/>
    </source>
</evidence>
<name>A0ABX2IJG3_9RHOO</name>
<evidence type="ECO:0000256" key="1">
    <source>
        <dbReference type="SAM" id="SignalP"/>
    </source>
</evidence>
<accession>A0ABX2IJG3</accession>
<proteinExistence type="predicted"/>
<reference evidence="2 3" key="1">
    <citation type="submission" date="2020-06" db="EMBL/GenBank/DDBJ databases">
        <title>Draft genome of Uliginosibacterium sp. IMCC34675.</title>
        <authorList>
            <person name="Song J."/>
        </authorList>
    </citation>
    <scope>NUCLEOTIDE SEQUENCE [LARGE SCALE GENOMIC DNA]</scope>
    <source>
        <strain evidence="2 3">IMCC34675</strain>
    </source>
</reference>
<gene>
    <name evidence="2" type="ORF">HJ583_005375</name>
</gene>
<dbReference type="EMBL" id="JABCSC020000001">
    <property type="protein sequence ID" value="NSL54446.1"/>
    <property type="molecule type" value="Genomic_DNA"/>
</dbReference>
<feature type="chain" id="PRO_5045067700" evidence="1">
    <location>
        <begin position="23"/>
        <end position="417"/>
    </location>
</feature>
<dbReference type="RefSeq" id="WP_170020943.1">
    <property type="nucleotide sequence ID" value="NZ_JABCSC020000001.1"/>
</dbReference>
<evidence type="ECO:0000313" key="3">
    <source>
        <dbReference type="Proteomes" id="UP000778523"/>
    </source>
</evidence>
<protein>
    <submittedName>
        <fullName evidence="2">Uncharacterized protein</fullName>
    </submittedName>
</protein>
<dbReference type="Proteomes" id="UP000778523">
    <property type="component" value="Unassembled WGS sequence"/>
</dbReference>
<sequence>MKTVLRALLGLAALLLSGSISARPEAPLLLMSTPGEALVVDIPENPPQPPMQLKDAWYAVSLEGQNLVLSRTDKTRVPDWQLVARKTGPTPQTTTPVRHALTLSAPALLAFRLMSTGGNEKLPALKPASYPSALSAPALLHDRWAASVQANGKPWSLSTPSQRRKDGALLAGSLQLVATDAKGEQRILVPPAHGMAFERQELLWVGALRSDSELDLLLKRTWLTGEVEYVLKLGDSLGYARLDTDYPIQHFAQGIEEYEGTETHASQQRRLPEGKFGLAALNISEEAWNQAIASAESEGLPRQLFDRQLMLNGEKIRFSFEYLPRLAANGSGPSSSQFMWEGPVLVRAHFRGKSQILQQTGPLDGSALRLQVDMLNGEPAIEMSWAPHYNNSFVSYWVWSERDKRFLRLSRAQSQGC</sequence>
<organism evidence="2 3">
    <name type="scientific">Uliginosibacterium aquaticum</name>
    <dbReference type="NCBI Taxonomy" id="2731212"/>
    <lineage>
        <taxon>Bacteria</taxon>
        <taxon>Pseudomonadati</taxon>
        <taxon>Pseudomonadota</taxon>
        <taxon>Betaproteobacteria</taxon>
        <taxon>Rhodocyclales</taxon>
        <taxon>Zoogloeaceae</taxon>
        <taxon>Uliginosibacterium</taxon>
    </lineage>
</organism>
<feature type="signal peptide" evidence="1">
    <location>
        <begin position="1"/>
        <end position="22"/>
    </location>
</feature>
<comment type="caution">
    <text evidence="2">The sequence shown here is derived from an EMBL/GenBank/DDBJ whole genome shotgun (WGS) entry which is preliminary data.</text>
</comment>